<evidence type="ECO:0000256" key="4">
    <source>
        <dbReference type="ARBA" id="ARBA00022705"/>
    </source>
</evidence>
<dbReference type="Gene3D" id="2.40.50.140">
    <property type="entry name" value="Nucleic acid-binding proteins"/>
    <property type="match status" value="1"/>
</dbReference>
<keyword evidence="11 14" id="KW-0234">DNA repair</keyword>
<evidence type="ECO:0000256" key="6">
    <source>
        <dbReference type="ARBA" id="ARBA00022741"/>
    </source>
</evidence>
<evidence type="ECO:0000256" key="10">
    <source>
        <dbReference type="ARBA" id="ARBA00023172"/>
    </source>
</evidence>
<evidence type="ECO:0000256" key="15">
    <source>
        <dbReference type="RuleBase" id="RU004196"/>
    </source>
</evidence>
<feature type="domain" description="ATP-dependent DNA ligase family profile" evidence="16">
    <location>
        <begin position="335"/>
        <end position="458"/>
    </location>
</feature>
<dbReference type="Pfam" id="PF01068">
    <property type="entry name" value="DNA_ligase_A_M"/>
    <property type="match status" value="1"/>
</dbReference>
<evidence type="ECO:0000256" key="11">
    <source>
        <dbReference type="ARBA" id="ARBA00023204"/>
    </source>
</evidence>
<dbReference type="InterPro" id="IPR036599">
    <property type="entry name" value="DNA_ligase_N_sf"/>
</dbReference>
<accession>A0A1G1V077</accession>
<dbReference type="GO" id="GO:0003910">
    <property type="term" value="F:DNA ligase (ATP) activity"/>
    <property type="evidence" value="ECO:0007669"/>
    <property type="project" value="UniProtKB-UniRule"/>
</dbReference>
<evidence type="ECO:0000259" key="16">
    <source>
        <dbReference type="PROSITE" id="PS50160"/>
    </source>
</evidence>
<evidence type="ECO:0000256" key="1">
    <source>
        <dbReference type="ARBA" id="ARBA00007572"/>
    </source>
</evidence>
<dbReference type="PANTHER" id="PTHR45674:SF4">
    <property type="entry name" value="DNA LIGASE 1"/>
    <property type="match status" value="1"/>
</dbReference>
<dbReference type="InterPro" id="IPR012340">
    <property type="entry name" value="NA-bd_OB-fold"/>
</dbReference>
<keyword evidence="7 14" id="KW-0227">DNA damage</keyword>
<dbReference type="GO" id="GO:0006273">
    <property type="term" value="P:lagging strand elongation"/>
    <property type="evidence" value="ECO:0007669"/>
    <property type="project" value="TreeGrafter"/>
</dbReference>
<dbReference type="InterPro" id="IPR012308">
    <property type="entry name" value="DNA_ligase_ATP-dep_N"/>
</dbReference>
<dbReference type="SUPFAM" id="SSF50249">
    <property type="entry name" value="Nucleic acid-binding proteins"/>
    <property type="match status" value="1"/>
</dbReference>
<feature type="active site" description="N6-AMP-lysine intermediate" evidence="14">
    <location>
        <position position="249"/>
    </location>
</feature>
<evidence type="ECO:0000256" key="2">
    <source>
        <dbReference type="ARBA" id="ARBA00022598"/>
    </source>
</evidence>
<dbReference type="InterPro" id="IPR022865">
    <property type="entry name" value="DNA_ligae_ATP-dep_bac/arc"/>
</dbReference>
<feature type="binding site" evidence="14">
    <location>
        <position position="307"/>
    </location>
    <ligand>
        <name>ATP</name>
        <dbReference type="ChEBI" id="CHEBI:30616"/>
    </ligand>
</feature>
<keyword evidence="5 14" id="KW-0479">Metal-binding</keyword>
<dbReference type="GO" id="GO:0003677">
    <property type="term" value="F:DNA binding"/>
    <property type="evidence" value="ECO:0007669"/>
    <property type="project" value="InterPro"/>
</dbReference>
<evidence type="ECO:0000256" key="3">
    <source>
        <dbReference type="ARBA" id="ARBA00022618"/>
    </source>
</evidence>
<feature type="binding site" evidence="14">
    <location>
        <position position="429"/>
    </location>
    <ligand>
        <name>ATP</name>
        <dbReference type="ChEBI" id="CHEBI:30616"/>
    </ligand>
</feature>
<evidence type="ECO:0000256" key="14">
    <source>
        <dbReference type="HAMAP-Rule" id="MF_00407"/>
    </source>
</evidence>
<dbReference type="NCBIfam" id="TIGR00574">
    <property type="entry name" value="dnl1"/>
    <property type="match status" value="1"/>
</dbReference>
<comment type="caution">
    <text evidence="17">The sequence shown here is derived from an EMBL/GenBank/DDBJ whole genome shotgun (WGS) entry which is preliminary data.</text>
</comment>
<dbReference type="AlphaFoldDB" id="A0A1G1V077"/>
<evidence type="ECO:0000256" key="7">
    <source>
        <dbReference type="ARBA" id="ARBA00022763"/>
    </source>
</evidence>
<sequence length="580" mass="64709">MRFSTLAEYLQKLESTSSRNEITKILADLFRISADSEIDKICYLVLGRIEPAYTGVEFNFAEKMMIRAMSMAYMADGVQILKEYKQKGDLGNVVEELAHAKQTVNGKLSVEEVYERLHKVAEEGGKDSQERKLVGVSQLLCQVDPLSAKYIVRIPLGKLRLGFSDATILDALSVMKVGDKSARKVIEGAYNVLSDIGQIALRVKGKGLKGLETTQATPGVPVRTSLAERLPSAAKIIEKLGPLVAVEPKMDGLRVQIHVWAASAQGSGEPKEVRVFSRNHENTTAMFPEIVEAVKKLPTKDAIFDGEAIGYNPETQKFALFQQTVQRKRKYDVDTKAGEIPLKVFVFDVLYLNGKDVMSRPFRVRRKLLEEVVDNRAGTIMLTRQIVVDNEKDLKAAFEEYIKEGLEGIVAKKMDVAYQAGGRGFHWVKYKRHTEGEIADTIDCVLMGAYRGKGKRAGFGVGGFLLGVPGLDNKFYSLSNLGTGLTDEQFRQMYKMVEELKVDTKPDSYEVPSVVAPDIWMRPKVVLEILADEISVSPRHAAKYSLRFPRLVKMRNDKSPEQATSAHELETLYKMQNGGN</sequence>
<evidence type="ECO:0000256" key="12">
    <source>
        <dbReference type="ARBA" id="ARBA00023306"/>
    </source>
</evidence>
<evidence type="ECO:0000256" key="13">
    <source>
        <dbReference type="ARBA" id="ARBA00034003"/>
    </source>
</evidence>
<dbReference type="Pfam" id="PF04675">
    <property type="entry name" value="DNA_ligase_A_N"/>
    <property type="match status" value="1"/>
</dbReference>
<dbReference type="FunFam" id="1.10.3260.10:FF:000007">
    <property type="entry name" value="DNA ligase"/>
    <property type="match status" value="1"/>
</dbReference>
<dbReference type="Pfam" id="PF04679">
    <property type="entry name" value="DNA_ligase_A_C"/>
    <property type="match status" value="1"/>
</dbReference>
<organism evidence="17 18">
    <name type="scientific">Candidatus Blackburnbacteria bacterium RIFCSPHIGHO2_01_FULL_43_15b</name>
    <dbReference type="NCBI Taxonomy" id="1797513"/>
    <lineage>
        <taxon>Bacteria</taxon>
        <taxon>Candidatus Blackburniibacteriota</taxon>
    </lineage>
</organism>
<proteinExistence type="inferred from homology"/>
<dbReference type="InterPro" id="IPR000977">
    <property type="entry name" value="DNA_ligase_ATP-dep"/>
</dbReference>
<dbReference type="GO" id="GO:0005524">
    <property type="term" value="F:ATP binding"/>
    <property type="evidence" value="ECO:0007669"/>
    <property type="project" value="UniProtKB-UniRule"/>
</dbReference>
<comment type="cofactor">
    <cofactor evidence="14">
        <name>Mg(2+)</name>
        <dbReference type="ChEBI" id="CHEBI:18420"/>
    </cofactor>
</comment>
<feature type="binding site" evidence="14">
    <location>
        <position position="254"/>
    </location>
    <ligand>
        <name>ATP</name>
        <dbReference type="ChEBI" id="CHEBI:30616"/>
    </ligand>
</feature>
<evidence type="ECO:0000313" key="17">
    <source>
        <dbReference type="EMBL" id="OGY08793.1"/>
    </source>
</evidence>
<dbReference type="EC" id="6.5.1.1" evidence="14"/>
<comment type="similarity">
    <text evidence="1 14 15">Belongs to the ATP-dependent DNA ligase family.</text>
</comment>
<dbReference type="GO" id="GO:0046872">
    <property type="term" value="F:metal ion binding"/>
    <property type="evidence" value="ECO:0007669"/>
    <property type="project" value="UniProtKB-KW"/>
</dbReference>
<dbReference type="Gene3D" id="1.10.3260.10">
    <property type="entry name" value="DNA ligase, ATP-dependent, N-terminal domain"/>
    <property type="match status" value="1"/>
</dbReference>
<dbReference type="STRING" id="1797513.A2782_02285"/>
<evidence type="ECO:0000256" key="5">
    <source>
        <dbReference type="ARBA" id="ARBA00022723"/>
    </source>
</evidence>
<protein>
    <recommendedName>
        <fullName evidence="14">Probable DNA ligase</fullName>
        <ecNumber evidence="14">6.5.1.1</ecNumber>
    </recommendedName>
    <alternativeName>
        <fullName evidence="14">Polydeoxyribonucleotide synthase [ATP]</fullName>
    </alternativeName>
</protein>
<keyword evidence="8 14" id="KW-0067">ATP-binding</keyword>
<reference evidence="17 18" key="1">
    <citation type="journal article" date="2016" name="Nat. Commun.">
        <title>Thousands of microbial genomes shed light on interconnected biogeochemical processes in an aquifer system.</title>
        <authorList>
            <person name="Anantharaman K."/>
            <person name="Brown C.T."/>
            <person name="Hug L.A."/>
            <person name="Sharon I."/>
            <person name="Castelle C.J."/>
            <person name="Probst A.J."/>
            <person name="Thomas B.C."/>
            <person name="Singh A."/>
            <person name="Wilkins M.J."/>
            <person name="Karaoz U."/>
            <person name="Brodie E.L."/>
            <person name="Williams K.H."/>
            <person name="Hubbard S.S."/>
            <person name="Banfield J.F."/>
        </authorList>
    </citation>
    <scope>NUCLEOTIDE SEQUENCE [LARGE SCALE GENOMIC DNA]</scope>
</reference>
<dbReference type="CDD" id="cd07901">
    <property type="entry name" value="Adenylation_DNA_ligase_Arch_LigB"/>
    <property type="match status" value="1"/>
</dbReference>
<evidence type="ECO:0000256" key="9">
    <source>
        <dbReference type="ARBA" id="ARBA00022842"/>
    </source>
</evidence>
<keyword evidence="9 14" id="KW-0460">Magnesium</keyword>
<dbReference type="Gene3D" id="3.30.470.30">
    <property type="entry name" value="DNA ligase/mRNA capping enzyme"/>
    <property type="match status" value="1"/>
</dbReference>
<dbReference type="HAMAP" id="MF_00407">
    <property type="entry name" value="DNA_ligase"/>
    <property type="match status" value="1"/>
</dbReference>
<feature type="binding site" evidence="14">
    <location>
        <position position="278"/>
    </location>
    <ligand>
        <name>ATP</name>
        <dbReference type="ChEBI" id="CHEBI:30616"/>
    </ligand>
</feature>
<name>A0A1G1V077_9BACT</name>
<dbReference type="GO" id="GO:0051301">
    <property type="term" value="P:cell division"/>
    <property type="evidence" value="ECO:0007669"/>
    <property type="project" value="UniProtKB-KW"/>
</dbReference>
<evidence type="ECO:0000256" key="8">
    <source>
        <dbReference type="ARBA" id="ARBA00022840"/>
    </source>
</evidence>
<dbReference type="InterPro" id="IPR012310">
    <property type="entry name" value="DNA_ligase_ATP-dep_cent"/>
</dbReference>
<dbReference type="Proteomes" id="UP000177967">
    <property type="component" value="Unassembled WGS sequence"/>
</dbReference>
<keyword evidence="12 14" id="KW-0131">Cell cycle</keyword>
<gene>
    <name evidence="14" type="primary">lig</name>
    <name evidence="17" type="ORF">A2782_02285</name>
</gene>
<dbReference type="GO" id="GO:0071897">
    <property type="term" value="P:DNA biosynthetic process"/>
    <property type="evidence" value="ECO:0007669"/>
    <property type="project" value="InterPro"/>
</dbReference>
<dbReference type="InterPro" id="IPR050191">
    <property type="entry name" value="ATP-dep_DNA_ligase"/>
</dbReference>
<feature type="binding site" evidence="14">
    <location>
        <position position="347"/>
    </location>
    <ligand>
        <name>ATP</name>
        <dbReference type="ChEBI" id="CHEBI:30616"/>
    </ligand>
</feature>
<feature type="binding site" evidence="14">
    <location>
        <position position="423"/>
    </location>
    <ligand>
        <name>ATP</name>
        <dbReference type="ChEBI" id="CHEBI:30616"/>
    </ligand>
</feature>
<keyword evidence="10 14" id="KW-0233">DNA recombination</keyword>
<dbReference type="PANTHER" id="PTHR45674">
    <property type="entry name" value="DNA LIGASE 1/3 FAMILY MEMBER"/>
    <property type="match status" value="1"/>
</dbReference>
<dbReference type="GO" id="GO:0006310">
    <property type="term" value="P:DNA recombination"/>
    <property type="evidence" value="ECO:0007669"/>
    <property type="project" value="UniProtKB-UniRule"/>
</dbReference>
<keyword evidence="4 14" id="KW-0235">DNA replication</keyword>
<dbReference type="SUPFAM" id="SSF117018">
    <property type="entry name" value="ATP-dependent DNA ligase DNA-binding domain"/>
    <property type="match status" value="1"/>
</dbReference>
<dbReference type="InterPro" id="IPR016059">
    <property type="entry name" value="DNA_ligase_ATP-dep_CS"/>
</dbReference>
<dbReference type="InterPro" id="IPR012309">
    <property type="entry name" value="DNA_ligase_ATP-dep_C"/>
</dbReference>
<dbReference type="PROSITE" id="PS50160">
    <property type="entry name" value="DNA_LIGASE_A3"/>
    <property type="match status" value="1"/>
</dbReference>
<dbReference type="PROSITE" id="PS00333">
    <property type="entry name" value="DNA_LIGASE_A2"/>
    <property type="match status" value="1"/>
</dbReference>
<dbReference type="SUPFAM" id="SSF56091">
    <property type="entry name" value="DNA ligase/mRNA capping enzyme, catalytic domain"/>
    <property type="match status" value="1"/>
</dbReference>
<keyword evidence="6 14" id="KW-0547">Nucleotide-binding</keyword>
<keyword evidence="3 14" id="KW-0132">Cell division</keyword>
<comment type="catalytic activity">
    <reaction evidence="13 14">
        <text>ATP + (deoxyribonucleotide)n-3'-hydroxyl + 5'-phospho-(deoxyribonucleotide)m = (deoxyribonucleotide)n+m + AMP + diphosphate.</text>
        <dbReference type="EC" id="6.5.1.1"/>
    </reaction>
</comment>
<dbReference type="EMBL" id="MHBW01000020">
    <property type="protein sequence ID" value="OGY08793.1"/>
    <property type="molecule type" value="Genomic_DNA"/>
</dbReference>
<dbReference type="GO" id="GO:0006281">
    <property type="term" value="P:DNA repair"/>
    <property type="evidence" value="ECO:0007669"/>
    <property type="project" value="UniProtKB-UniRule"/>
</dbReference>
<comment type="function">
    <text evidence="14">DNA ligase that seals nicks in double-stranded DNA during DNA replication, DNA recombination and DNA repair.</text>
</comment>
<keyword evidence="2 14" id="KW-0436">Ligase</keyword>
<feature type="binding site" evidence="14">
    <location>
        <position position="247"/>
    </location>
    <ligand>
        <name>ATP</name>
        <dbReference type="ChEBI" id="CHEBI:30616"/>
    </ligand>
</feature>
<evidence type="ECO:0000313" key="18">
    <source>
        <dbReference type="Proteomes" id="UP000177967"/>
    </source>
</evidence>